<name>A0AA41W9U3_9BACT</name>
<keyword evidence="4" id="KW-0443">Lipid metabolism</keyword>
<dbReference type="InterPro" id="IPR042099">
    <property type="entry name" value="ANL_N_sf"/>
</dbReference>
<dbReference type="PANTHER" id="PTHR43859:SF4">
    <property type="entry name" value="BUTANOATE--COA LIGASE AAE1-RELATED"/>
    <property type="match status" value="1"/>
</dbReference>
<evidence type="ECO:0000259" key="6">
    <source>
        <dbReference type="Pfam" id="PF13193"/>
    </source>
</evidence>
<dbReference type="EC" id="6.2.1.3" evidence="7"/>
<dbReference type="PANTHER" id="PTHR43859">
    <property type="entry name" value="ACYL-ACTIVATING ENZYME"/>
    <property type="match status" value="1"/>
</dbReference>
<dbReference type="NCBIfam" id="NF004837">
    <property type="entry name" value="PRK06187.1"/>
    <property type="match status" value="1"/>
</dbReference>
<evidence type="ECO:0000313" key="7">
    <source>
        <dbReference type="EMBL" id="MCM8747941.1"/>
    </source>
</evidence>
<evidence type="ECO:0000313" key="8">
    <source>
        <dbReference type="Proteomes" id="UP001165306"/>
    </source>
</evidence>
<evidence type="ECO:0000259" key="5">
    <source>
        <dbReference type="Pfam" id="PF00501"/>
    </source>
</evidence>
<comment type="similarity">
    <text evidence="1">Belongs to the ATP-dependent AMP-binding enzyme family.</text>
</comment>
<evidence type="ECO:0000256" key="2">
    <source>
        <dbReference type="ARBA" id="ARBA00022598"/>
    </source>
</evidence>
<dbReference type="PROSITE" id="PS00455">
    <property type="entry name" value="AMP_BINDING"/>
    <property type="match status" value="1"/>
</dbReference>
<dbReference type="Pfam" id="PF13193">
    <property type="entry name" value="AMP-binding_C"/>
    <property type="match status" value="1"/>
</dbReference>
<sequence length="530" mass="58634">MVSPTLTVNAMLRRAMRLFPTREILERMDDGSVREVRYQDISRRAIRLADGLRRIGLQPGDRVATLLWNRAAHLEAYLAIPAAGGIIHTLNLRLNPQDLAYIVNHAEDRFLLLDASLLPVFEAFRDSVQLERVFVVGEPPAGAGLERYEDLLASGNPDEVVPEIDPETPAFLCYTSGTTGRPKGALWTHAQLAIAALALTSSITFSISRDDSVLMTVPMFHVVGWALPYAALLVGSRIVFPGPRPHAQDILDLLSGQQATFAAGVPTVWHDIANLMESNPGRWELSPRLRVVLGGSAAPEALLRRLEKLGMTAIHGWGMTEVLLGLQAHVKLDQFQTEERYSWLAKQGIPAPFVEARVVGEDGREVACDGKTPGELQVRGPWVATSYYRNESPEAFDGGWLRTGDIAVVDGEGYIKIVDRAKDLIKSGGEWISTIELEGALMGHPAVEEAAVIGVRHERWQERPLAVVVLRAGQQATAEELRAYLAERFVRWWLPDAFVFVDALPKTSTGKLAKAELRERFKNWEWEGDA</sequence>
<proteinExistence type="inferred from homology"/>
<feature type="domain" description="AMP-dependent synthetase/ligase" evidence="5">
    <location>
        <begin position="14"/>
        <end position="388"/>
    </location>
</feature>
<dbReference type="Gene3D" id="3.30.300.30">
    <property type="match status" value="1"/>
</dbReference>
<dbReference type="Proteomes" id="UP001165306">
    <property type="component" value="Unassembled WGS sequence"/>
</dbReference>
<dbReference type="InterPro" id="IPR020845">
    <property type="entry name" value="AMP-binding_CS"/>
</dbReference>
<keyword evidence="8" id="KW-1185">Reference proteome</keyword>
<dbReference type="InterPro" id="IPR025110">
    <property type="entry name" value="AMP-bd_C"/>
</dbReference>
<evidence type="ECO:0000256" key="4">
    <source>
        <dbReference type="ARBA" id="ARBA00023098"/>
    </source>
</evidence>
<protein>
    <submittedName>
        <fullName evidence="7">Long-chain-fatty-acid--CoA ligase</fullName>
        <ecNumber evidence="7">6.2.1.3</ecNumber>
    </submittedName>
</protein>
<dbReference type="Gene3D" id="3.40.50.12780">
    <property type="entry name" value="N-terminal domain of ligase-like"/>
    <property type="match status" value="1"/>
</dbReference>
<feature type="domain" description="AMP-binding enzyme C-terminal" evidence="6">
    <location>
        <begin position="436"/>
        <end position="511"/>
    </location>
</feature>
<reference evidence="7" key="1">
    <citation type="submission" date="2022-06" db="EMBL/GenBank/DDBJ databases">
        <title>CFH 74404 Thermomicrobiaceae sp.</title>
        <authorList>
            <person name="Ming H."/>
            <person name="Li W.-J."/>
            <person name="Zhao Z."/>
        </authorList>
    </citation>
    <scope>NUCLEOTIDE SEQUENCE</scope>
    <source>
        <strain evidence="7">CFH 74404</strain>
    </source>
</reference>
<gene>
    <name evidence="7" type="ORF">NET02_02135</name>
</gene>
<dbReference type="InterPro" id="IPR000873">
    <property type="entry name" value="AMP-dep_synth/lig_dom"/>
</dbReference>
<comment type="caution">
    <text evidence="7">The sequence shown here is derived from an EMBL/GenBank/DDBJ whole genome shotgun (WGS) entry which is preliminary data.</text>
</comment>
<dbReference type="AlphaFoldDB" id="A0AA41W9U3"/>
<evidence type="ECO:0000256" key="3">
    <source>
        <dbReference type="ARBA" id="ARBA00022832"/>
    </source>
</evidence>
<dbReference type="FunFam" id="3.30.300.30:FF:000008">
    <property type="entry name" value="2,3-dihydroxybenzoate-AMP ligase"/>
    <property type="match status" value="1"/>
</dbReference>
<keyword evidence="2 7" id="KW-0436">Ligase</keyword>
<dbReference type="SUPFAM" id="SSF56801">
    <property type="entry name" value="Acetyl-CoA synthetase-like"/>
    <property type="match status" value="1"/>
</dbReference>
<dbReference type="EMBL" id="JAMSLR010000001">
    <property type="protein sequence ID" value="MCM8747941.1"/>
    <property type="molecule type" value="Genomic_DNA"/>
</dbReference>
<accession>A0AA41W9U3</accession>
<dbReference type="Pfam" id="PF00501">
    <property type="entry name" value="AMP-binding"/>
    <property type="match status" value="1"/>
</dbReference>
<organism evidence="7 8">
    <name type="scientific">Thermalbibacter longus</name>
    <dbReference type="NCBI Taxonomy" id="2951981"/>
    <lineage>
        <taxon>Bacteria</taxon>
        <taxon>Pseudomonadati</taxon>
        <taxon>Thermomicrobiota</taxon>
        <taxon>Thermomicrobia</taxon>
        <taxon>Thermomicrobiales</taxon>
        <taxon>Thermomicrobiaceae</taxon>
        <taxon>Thermalbibacter</taxon>
    </lineage>
</organism>
<dbReference type="GO" id="GO:0004467">
    <property type="term" value="F:long-chain fatty acid-CoA ligase activity"/>
    <property type="evidence" value="ECO:0007669"/>
    <property type="project" value="UniProtKB-EC"/>
</dbReference>
<dbReference type="InterPro" id="IPR045851">
    <property type="entry name" value="AMP-bd_C_sf"/>
</dbReference>
<dbReference type="RefSeq" id="WP_284055722.1">
    <property type="nucleotide sequence ID" value="NZ_JAMSLR010000001.1"/>
</dbReference>
<evidence type="ECO:0000256" key="1">
    <source>
        <dbReference type="ARBA" id="ARBA00006432"/>
    </source>
</evidence>
<keyword evidence="3" id="KW-0276">Fatty acid metabolism</keyword>